<dbReference type="InterPro" id="IPR016040">
    <property type="entry name" value="NAD(P)-bd_dom"/>
</dbReference>
<dbReference type="Gene3D" id="3.40.50.720">
    <property type="entry name" value="NAD(P)-binding Rossmann-like Domain"/>
    <property type="match status" value="1"/>
</dbReference>
<evidence type="ECO:0000259" key="1">
    <source>
        <dbReference type="Pfam" id="PF13460"/>
    </source>
</evidence>
<protein>
    <submittedName>
        <fullName evidence="2">NAD(P)H-binding protein</fullName>
    </submittedName>
</protein>
<dbReference type="PANTHER" id="PTHR43355">
    <property type="entry name" value="FLAVIN REDUCTASE (NADPH)"/>
    <property type="match status" value="1"/>
</dbReference>
<dbReference type="PANTHER" id="PTHR43355:SF2">
    <property type="entry name" value="FLAVIN REDUCTASE (NADPH)"/>
    <property type="match status" value="1"/>
</dbReference>
<evidence type="ECO:0000313" key="3">
    <source>
        <dbReference type="Proteomes" id="UP001059844"/>
    </source>
</evidence>
<dbReference type="RefSeq" id="WP_256550874.1">
    <property type="nucleotide sequence ID" value="NZ_CP101751.1"/>
</dbReference>
<name>A0ABY5ITW0_9FLAO</name>
<proteinExistence type="predicted"/>
<dbReference type="Proteomes" id="UP001059844">
    <property type="component" value="Chromosome"/>
</dbReference>
<keyword evidence="3" id="KW-1185">Reference proteome</keyword>
<sequence length="211" mass="23999">MKTIKIAVIGGTGKSGKYLVQQLLQKGYSIRLLLRNPEHFEIKSPLIEIVKGDARDYESVFLALQNCDCVLSMLGQPKGESSIFSTATSHIIKAMQQLGLPRYIVTTGLNVNTEIDSKSEKVQIATNWMYEHYPETTNDKQKEYEILSKSELNWTMVRLPLIRQTNDSFPYQTSLTDCSGDFISATDLADFVIREMQEGHFIKKAPFLYNF</sequence>
<dbReference type="InterPro" id="IPR036291">
    <property type="entry name" value="NAD(P)-bd_dom_sf"/>
</dbReference>
<dbReference type="InterPro" id="IPR051606">
    <property type="entry name" value="Polyketide_Oxido-like"/>
</dbReference>
<dbReference type="SUPFAM" id="SSF51735">
    <property type="entry name" value="NAD(P)-binding Rossmann-fold domains"/>
    <property type="match status" value="1"/>
</dbReference>
<organism evidence="2 3">
    <name type="scientific">Flavobacterium cerinum</name>
    <dbReference type="NCBI Taxonomy" id="2502784"/>
    <lineage>
        <taxon>Bacteria</taxon>
        <taxon>Pseudomonadati</taxon>
        <taxon>Bacteroidota</taxon>
        <taxon>Flavobacteriia</taxon>
        <taxon>Flavobacteriales</taxon>
        <taxon>Flavobacteriaceae</taxon>
        <taxon>Flavobacterium</taxon>
    </lineage>
</organism>
<dbReference type="EMBL" id="CP101751">
    <property type="protein sequence ID" value="UUC45183.1"/>
    <property type="molecule type" value="Genomic_DNA"/>
</dbReference>
<gene>
    <name evidence="2" type="ORF">NOX80_16350</name>
</gene>
<accession>A0ABY5ITW0</accession>
<reference evidence="2" key="1">
    <citation type="submission" date="2022-07" db="EMBL/GenBank/DDBJ databases">
        <title>Isolation, identification, and degradation of a PFOSA degrading strain from sewage treatment plant.</title>
        <authorList>
            <person name="Zhang L."/>
            <person name="Huo Y."/>
        </authorList>
    </citation>
    <scope>NUCLEOTIDE SEQUENCE</scope>
    <source>
        <strain evidence="2">C1</strain>
    </source>
</reference>
<dbReference type="Pfam" id="PF13460">
    <property type="entry name" value="NAD_binding_10"/>
    <property type="match status" value="1"/>
</dbReference>
<feature type="domain" description="NAD(P)-binding" evidence="1">
    <location>
        <begin position="10"/>
        <end position="196"/>
    </location>
</feature>
<evidence type="ECO:0000313" key="2">
    <source>
        <dbReference type="EMBL" id="UUC45183.1"/>
    </source>
</evidence>